<evidence type="ECO:0008006" key="4">
    <source>
        <dbReference type="Google" id="ProtNLM"/>
    </source>
</evidence>
<dbReference type="EMBL" id="QUNG01000001">
    <property type="protein sequence ID" value="REG86914.1"/>
    <property type="molecule type" value="Genomic_DNA"/>
</dbReference>
<keyword evidence="1" id="KW-0732">Signal</keyword>
<name>A0A3E0DWM2_9GAMM</name>
<keyword evidence="3" id="KW-1185">Reference proteome</keyword>
<feature type="signal peptide" evidence="1">
    <location>
        <begin position="1"/>
        <end position="22"/>
    </location>
</feature>
<evidence type="ECO:0000313" key="2">
    <source>
        <dbReference type="EMBL" id="REG86914.1"/>
    </source>
</evidence>
<dbReference type="OrthoDB" id="6121465at2"/>
<dbReference type="AlphaFoldDB" id="A0A3E0DWM2"/>
<evidence type="ECO:0000313" key="3">
    <source>
        <dbReference type="Proteomes" id="UP000256542"/>
    </source>
</evidence>
<evidence type="ECO:0000256" key="1">
    <source>
        <dbReference type="SAM" id="SignalP"/>
    </source>
</evidence>
<organism evidence="2 3">
    <name type="scientific">Marinomonas pollencensis</name>
    <dbReference type="NCBI Taxonomy" id="491954"/>
    <lineage>
        <taxon>Bacteria</taxon>
        <taxon>Pseudomonadati</taxon>
        <taxon>Pseudomonadota</taxon>
        <taxon>Gammaproteobacteria</taxon>
        <taxon>Oceanospirillales</taxon>
        <taxon>Oceanospirillaceae</taxon>
        <taxon>Marinomonas</taxon>
    </lineage>
</organism>
<proteinExistence type="predicted"/>
<protein>
    <recommendedName>
        <fullName evidence="4">Lipoprotein</fullName>
    </recommendedName>
</protein>
<accession>A0A3E0DWM2</accession>
<reference evidence="2 3" key="1">
    <citation type="submission" date="2018-08" db="EMBL/GenBank/DDBJ databases">
        <title>Genomic Encyclopedia of Type Strains, Phase III (KMG-III): the genomes of soil and plant-associated and newly described type strains.</title>
        <authorList>
            <person name="Whitman W."/>
        </authorList>
    </citation>
    <scope>NUCLEOTIDE SEQUENCE [LARGE SCALE GENOMIC DNA]</scope>
    <source>
        <strain evidence="2 3">CECT 7375</strain>
    </source>
</reference>
<dbReference type="Proteomes" id="UP000256542">
    <property type="component" value="Unassembled WGS sequence"/>
</dbReference>
<dbReference type="PROSITE" id="PS51257">
    <property type="entry name" value="PROKAR_LIPOPROTEIN"/>
    <property type="match status" value="1"/>
</dbReference>
<dbReference type="RefSeq" id="WP_115896147.1">
    <property type="nucleotide sequence ID" value="NZ_QUNG01000001.1"/>
</dbReference>
<comment type="caution">
    <text evidence="2">The sequence shown here is derived from an EMBL/GenBank/DDBJ whole genome shotgun (WGS) entry which is preliminary data.</text>
</comment>
<gene>
    <name evidence="2" type="ORF">DFP81_101484</name>
</gene>
<feature type="chain" id="PRO_5017724904" description="Lipoprotein" evidence="1">
    <location>
        <begin position="23"/>
        <end position="74"/>
    </location>
</feature>
<sequence length="74" mass="8530">MRSCLYATTLISLLLVAGCDMFAGPSADIPDRELRSKWRECKQIKNPSRTKVLACENYERECDRRKNKGNLVCY</sequence>